<dbReference type="KEGG" id="vg:30309121"/>
<evidence type="ECO:0000313" key="2">
    <source>
        <dbReference type="Proteomes" id="UP000202081"/>
    </source>
</evidence>
<dbReference type="GeneID" id="30309121"/>
<reference evidence="1 2" key="1">
    <citation type="journal article" date="2016" name="Virology">
        <title>The genomic content and context of auxiliary metabolic genes in marine cyanomyoviruses.</title>
        <authorList>
            <person name="Crummett L.T."/>
            <person name="Puxty R.J."/>
            <person name="Weihe C."/>
            <person name="Marston M.F."/>
            <person name="Martiny J.B."/>
        </authorList>
    </citation>
    <scope>NUCLEOTIDE SEQUENCE [LARGE SCALE GENOMIC DNA]</scope>
    <source>
        <strain evidence="1">0810PA29</strain>
    </source>
</reference>
<dbReference type="EMBL" id="KU686211">
    <property type="protein sequence ID" value="AOV61743.1"/>
    <property type="molecule type" value="Genomic_DNA"/>
</dbReference>
<name>A0A1D8KSS1_9CAUD</name>
<organism evidence="1 2">
    <name type="scientific">Synechococcus phage S-WAM2</name>
    <dbReference type="NCBI Taxonomy" id="1815522"/>
    <lineage>
        <taxon>Viruses</taxon>
        <taxon>Duplodnaviria</taxon>
        <taxon>Heunggongvirae</taxon>
        <taxon>Uroviricota</taxon>
        <taxon>Caudoviricetes</taxon>
        <taxon>Pantevenvirales</taxon>
        <taxon>Kyanoviridae</taxon>
        <taxon>Cymopoleiavirus</taxon>
        <taxon>Cymopoleiavirus swam2</taxon>
    </lineage>
</organism>
<protein>
    <submittedName>
        <fullName evidence="1">Uncharacterized protein</fullName>
    </submittedName>
</protein>
<gene>
    <name evidence="1" type="ORF">P29B0810_048</name>
</gene>
<sequence length="38" mass="4569">MGQFLNWHVLLNLDHIVFFIELIQEPAVEHNFVHFTYG</sequence>
<dbReference type="Proteomes" id="UP000202081">
    <property type="component" value="Segment"/>
</dbReference>
<proteinExistence type="predicted"/>
<evidence type="ECO:0000313" key="1">
    <source>
        <dbReference type="EMBL" id="AOV61743.1"/>
    </source>
</evidence>
<dbReference type="RefSeq" id="YP_009324211.1">
    <property type="nucleotide sequence ID" value="NC_031935.1"/>
</dbReference>
<accession>A0A1D8KSS1</accession>
<keyword evidence="2" id="KW-1185">Reference proteome</keyword>